<accession>A0A4Q7PMQ0</accession>
<dbReference type="AlphaFoldDB" id="A0A4Q7PMQ0"/>
<sequence>MKTSTTKFIFIYGVISIISFHSTSAQENLEAKYKEFDFWKGEWQVYKHNTDTLVGYNTITTIVDDKALEENYSSYKTNFKGVSLTKYNPKLDRWEQFWVDTSGVTLFLKGNYIDNAMVLQDTTKTSLNKIIWKPINNNEVRQTWYQSNDQGKTWVIVFDGDYKPVK</sequence>
<organism evidence="1 2">
    <name type="scientific">Aquimarina brevivitae</name>
    <dbReference type="NCBI Taxonomy" id="323412"/>
    <lineage>
        <taxon>Bacteria</taxon>
        <taxon>Pseudomonadati</taxon>
        <taxon>Bacteroidota</taxon>
        <taxon>Flavobacteriia</taxon>
        <taxon>Flavobacteriales</taxon>
        <taxon>Flavobacteriaceae</taxon>
        <taxon>Aquimarina</taxon>
    </lineage>
</organism>
<evidence type="ECO:0000313" key="2">
    <source>
        <dbReference type="Proteomes" id="UP000292262"/>
    </source>
</evidence>
<dbReference type="Proteomes" id="UP000292262">
    <property type="component" value="Unassembled WGS sequence"/>
</dbReference>
<evidence type="ECO:0008006" key="3">
    <source>
        <dbReference type="Google" id="ProtNLM"/>
    </source>
</evidence>
<protein>
    <recommendedName>
        <fullName evidence="3">DUF1579 domain-containing protein</fullName>
    </recommendedName>
</protein>
<reference evidence="1 2" key="1">
    <citation type="submission" date="2019-02" db="EMBL/GenBank/DDBJ databases">
        <title>Genomic Encyclopedia of Type Strains, Phase IV (KMG-IV): sequencing the most valuable type-strain genomes for metagenomic binning, comparative biology and taxonomic classification.</title>
        <authorList>
            <person name="Goeker M."/>
        </authorList>
    </citation>
    <scope>NUCLEOTIDE SEQUENCE [LARGE SCALE GENOMIC DNA]</scope>
    <source>
        <strain evidence="1 2">DSM 17196</strain>
    </source>
</reference>
<gene>
    <name evidence="1" type="ORF">EV197_1539</name>
</gene>
<evidence type="ECO:0000313" key="1">
    <source>
        <dbReference type="EMBL" id="RZT00303.1"/>
    </source>
</evidence>
<dbReference type="EMBL" id="SGXE01000001">
    <property type="protein sequence ID" value="RZT00303.1"/>
    <property type="molecule type" value="Genomic_DNA"/>
</dbReference>
<keyword evidence="2" id="KW-1185">Reference proteome</keyword>
<name>A0A4Q7PMQ0_9FLAO</name>
<dbReference type="OrthoDB" id="1121396at2"/>
<dbReference type="RefSeq" id="WP_130286085.1">
    <property type="nucleotide sequence ID" value="NZ_SGXE01000001.1"/>
</dbReference>
<proteinExistence type="predicted"/>
<comment type="caution">
    <text evidence="1">The sequence shown here is derived from an EMBL/GenBank/DDBJ whole genome shotgun (WGS) entry which is preliminary data.</text>
</comment>